<dbReference type="Proteomes" id="UP000051845">
    <property type="component" value="Unassembled WGS sequence"/>
</dbReference>
<evidence type="ECO:0000313" key="2">
    <source>
        <dbReference type="EMBL" id="KRM73917.1"/>
    </source>
</evidence>
<dbReference type="PATRIC" id="fig|1423733.4.peg.927"/>
<sequence>MAKKGNVTHLNNDYTRQVAAAHTETKQLLAKRRRKRAVIMAAFFIVVFLGLGAQIIHTKIAMGETTQQISNRKTRLGSTKKTSSRLQEHVELLNNKSYLEKLIRSKYYYSKSGETIYSLPTDKASDVTAK</sequence>
<proteinExistence type="predicted"/>
<organism evidence="2 3">
    <name type="scientific">Secundilactobacillus collinoides DSM 20515 = JCM 1123</name>
    <dbReference type="NCBI Taxonomy" id="1423733"/>
    <lineage>
        <taxon>Bacteria</taxon>
        <taxon>Bacillati</taxon>
        <taxon>Bacillota</taxon>
        <taxon>Bacilli</taxon>
        <taxon>Lactobacillales</taxon>
        <taxon>Lactobacillaceae</taxon>
        <taxon>Secundilactobacillus</taxon>
    </lineage>
</organism>
<keyword evidence="1" id="KW-0472">Membrane</keyword>
<feature type="transmembrane region" description="Helical" evidence="1">
    <location>
        <begin position="37"/>
        <end position="56"/>
    </location>
</feature>
<dbReference type="RefSeq" id="WP_054760652.1">
    <property type="nucleotide sequence ID" value="NZ_AYYR01000112.1"/>
</dbReference>
<dbReference type="PANTHER" id="PTHR40027">
    <property type="entry name" value="CELL DIVISION PROTEIN DIVIC"/>
    <property type="match status" value="1"/>
</dbReference>
<dbReference type="STRING" id="33960.TY91_14065"/>
<evidence type="ECO:0000313" key="3">
    <source>
        <dbReference type="Proteomes" id="UP000051845"/>
    </source>
</evidence>
<evidence type="ECO:0008006" key="4">
    <source>
        <dbReference type="Google" id="ProtNLM"/>
    </source>
</evidence>
<evidence type="ECO:0000256" key="1">
    <source>
        <dbReference type="SAM" id="Phobius"/>
    </source>
</evidence>
<dbReference type="InterPro" id="IPR039076">
    <property type="entry name" value="DivIC"/>
</dbReference>
<dbReference type="GO" id="GO:0051301">
    <property type="term" value="P:cell division"/>
    <property type="evidence" value="ECO:0007669"/>
    <property type="project" value="InterPro"/>
</dbReference>
<comment type="caution">
    <text evidence="2">The sequence shown here is derived from an EMBL/GenBank/DDBJ whole genome shotgun (WGS) entry which is preliminary data.</text>
</comment>
<dbReference type="Pfam" id="PF04977">
    <property type="entry name" value="DivIC"/>
    <property type="match status" value="1"/>
</dbReference>
<dbReference type="InterPro" id="IPR007060">
    <property type="entry name" value="FtsL/DivIC"/>
</dbReference>
<reference evidence="2 3" key="1">
    <citation type="journal article" date="2015" name="Genome Announc.">
        <title>Expanding the biotechnology potential of lactobacilli through comparative genomics of 213 strains and associated genera.</title>
        <authorList>
            <person name="Sun Z."/>
            <person name="Harris H.M."/>
            <person name="McCann A."/>
            <person name="Guo C."/>
            <person name="Argimon S."/>
            <person name="Zhang W."/>
            <person name="Yang X."/>
            <person name="Jeffery I.B."/>
            <person name="Cooney J.C."/>
            <person name="Kagawa T.F."/>
            <person name="Liu W."/>
            <person name="Song Y."/>
            <person name="Salvetti E."/>
            <person name="Wrobel A."/>
            <person name="Rasinkangas P."/>
            <person name="Parkhill J."/>
            <person name="Rea M.C."/>
            <person name="O'Sullivan O."/>
            <person name="Ritari J."/>
            <person name="Douillard F.P."/>
            <person name="Paul Ross R."/>
            <person name="Yang R."/>
            <person name="Briner A.E."/>
            <person name="Felis G.E."/>
            <person name="de Vos W.M."/>
            <person name="Barrangou R."/>
            <person name="Klaenhammer T.R."/>
            <person name="Caufield P.W."/>
            <person name="Cui Y."/>
            <person name="Zhang H."/>
            <person name="O'Toole P.W."/>
        </authorList>
    </citation>
    <scope>NUCLEOTIDE SEQUENCE [LARGE SCALE GENOMIC DNA]</scope>
    <source>
        <strain evidence="2 3">DSM 20515</strain>
    </source>
</reference>
<dbReference type="PANTHER" id="PTHR40027:SF1">
    <property type="entry name" value="CELL DIVISION PROTEIN DIVIC"/>
    <property type="match status" value="1"/>
</dbReference>
<accession>A0A0R2B301</accession>
<dbReference type="EMBL" id="AYYR01000112">
    <property type="protein sequence ID" value="KRM73917.1"/>
    <property type="molecule type" value="Genomic_DNA"/>
</dbReference>
<protein>
    <recommendedName>
        <fullName evidence="4">Septum formation initiator</fullName>
    </recommendedName>
</protein>
<keyword evidence="1" id="KW-1133">Transmembrane helix</keyword>
<dbReference type="AlphaFoldDB" id="A0A0R2B301"/>
<keyword evidence="1" id="KW-0812">Transmembrane</keyword>
<gene>
    <name evidence="2" type="ORF">FC82_GL000880</name>
</gene>
<name>A0A0R2B301_SECCO</name>